<protein>
    <submittedName>
        <fullName evidence="3">Excinuclease ABC subunit UvrC</fullName>
    </submittedName>
</protein>
<dbReference type="Proteomes" id="UP000824093">
    <property type="component" value="Unassembled WGS sequence"/>
</dbReference>
<evidence type="ECO:0000313" key="3">
    <source>
        <dbReference type="EMBL" id="HIU51696.1"/>
    </source>
</evidence>
<dbReference type="Pfam" id="PF14520">
    <property type="entry name" value="HHH_5"/>
    <property type="match status" value="1"/>
</dbReference>
<dbReference type="SUPFAM" id="SSF47781">
    <property type="entry name" value="RuvA domain 2-like"/>
    <property type="match status" value="1"/>
</dbReference>
<dbReference type="InterPro" id="IPR003583">
    <property type="entry name" value="Hlx-hairpin-Hlx_DNA-bd_motif"/>
</dbReference>
<dbReference type="InterPro" id="IPR001162">
    <property type="entry name" value="UvrC_RNase_H_dom"/>
</dbReference>
<dbReference type="Pfam" id="PF22920">
    <property type="entry name" value="UvrC_RNaseH"/>
    <property type="match status" value="1"/>
</dbReference>
<dbReference type="Gene3D" id="1.10.150.20">
    <property type="entry name" value="5' to 3' exonuclease, C-terminal subdomain"/>
    <property type="match status" value="1"/>
</dbReference>
<proteinExistence type="predicted"/>
<dbReference type="GO" id="GO:0009381">
    <property type="term" value="F:excinuclease ABC activity"/>
    <property type="evidence" value="ECO:0007669"/>
    <property type="project" value="InterPro"/>
</dbReference>
<dbReference type="PROSITE" id="PS50151">
    <property type="entry name" value="UVR"/>
    <property type="match status" value="1"/>
</dbReference>
<evidence type="ECO:0000259" key="2">
    <source>
        <dbReference type="PROSITE" id="PS50165"/>
    </source>
</evidence>
<reference evidence="3" key="1">
    <citation type="submission" date="2020-10" db="EMBL/GenBank/DDBJ databases">
        <authorList>
            <person name="Gilroy R."/>
        </authorList>
    </citation>
    <scope>NUCLEOTIDE SEQUENCE</scope>
    <source>
        <strain evidence="3">CHK195-15760</strain>
    </source>
</reference>
<dbReference type="Pfam" id="PF02151">
    <property type="entry name" value="UVR"/>
    <property type="match status" value="1"/>
</dbReference>
<dbReference type="InterPro" id="IPR038476">
    <property type="entry name" value="UvrC_RNase_H_dom_sf"/>
</dbReference>
<feature type="domain" description="UvrC family homology region profile" evidence="2">
    <location>
        <begin position="112"/>
        <end position="335"/>
    </location>
</feature>
<reference evidence="3" key="2">
    <citation type="journal article" date="2021" name="PeerJ">
        <title>Extensive microbial diversity within the chicken gut microbiome revealed by metagenomics and culture.</title>
        <authorList>
            <person name="Gilroy R."/>
            <person name="Ravi A."/>
            <person name="Getino M."/>
            <person name="Pursley I."/>
            <person name="Horton D.L."/>
            <person name="Alikhan N.F."/>
            <person name="Baker D."/>
            <person name="Gharbi K."/>
            <person name="Hall N."/>
            <person name="Watson M."/>
            <person name="Adriaenssens E.M."/>
            <person name="Foster-Nyarko E."/>
            <person name="Jarju S."/>
            <person name="Secka A."/>
            <person name="Antonio M."/>
            <person name="Oren A."/>
            <person name="Chaudhuri R.R."/>
            <person name="La Ragione R."/>
            <person name="Hildebrand F."/>
            <person name="Pallen M.J."/>
        </authorList>
    </citation>
    <scope>NUCLEOTIDE SEQUENCE</scope>
    <source>
        <strain evidence="3">CHK195-15760</strain>
    </source>
</reference>
<dbReference type="EMBL" id="DVNH01000024">
    <property type="protein sequence ID" value="HIU51696.1"/>
    <property type="molecule type" value="Genomic_DNA"/>
</dbReference>
<dbReference type="SUPFAM" id="SSF46600">
    <property type="entry name" value="C-terminal UvrC-binding domain of UvrB"/>
    <property type="match status" value="1"/>
</dbReference>
<gene>
    <name evidence="3" type="primary">uvrC</name>
    <name evidence="3" type="ORF">IAB70_03630</name>
</gene>
<dbReference type="Gene3D" id="4.10.860.10">
    <property type="entry name" value="UVR domain"/>
    <property type="match status" value="1"/>
</dbReference>
<dbReference type="InterPro" id="IPR001943">
    <property type="entry name" value="UVR_dom"/>
</dbReference>
<dbReference type="Gene3D" id="3.30.420.340">
    <property type="entry name" value="UvrC, RNAse H endonuclease domain"/>
    <property type="match status" value="1"/>
</dbReference>
<dbReference type="NCBIfam" id="TIGR00194">
    <property type="entry name" value="uvrC"/>
    <property type="match status" value="1"/>
</dbReference>
<comment type="caution">
    <text evidence="3">The sequence shown here is derived from an EMBL/GenBank/DDBJ whole genome shotgun (WGS) entry which is preliminary data.</text>
</comment>
<dbReference type="PANTHER" id="PTHR30562:SF1">
    <property type="entry name" value="UVRABC SYSTEM PROTEIN C"/>
    <property type="match status" value="1"/>
</dbReference>
<accession>A0A9D1S9A8</accession>
<dbReference type="InterPro" id="IPR004791">
    <property type="entry name" value="UvrC"/>
</dbReference>
<feature type="domain" description="UVR" evidence="1">
    <location>
        <begin position="61"/>
        <end position="96"/>
    </location>
</feature>
<evidence type="ECO:0000313" key="4">
    <source>
        <dbReference type="Proteomes" id="UP000824093"/>
    </source>
</evidence>
<dbReference type="GO" id="GO:0006289">
    <property type="term" value="P:nucleotide-excision repair"/>
    <property type="evidence" value="ECO:0007669"/>
    <property type="project" value="InterPro"/>
</dbReference>
<evidence type="ECO:0000259" key="1">
    <source>
        <dbReference type="PROSITE" id="PS50151"/>
    </source>
</evidence>
<dbReference type="InterPro" id="IPR010994">
    <property type="entry name" value="RuvA_2-like"/>
</dbReference>
<dbReference type="AlphaFoldDB" id="A0A9D1S9A8"/>
<organism evidence="3 4">
    <name type="scientific">Candidatus Merdicola faecigallinarum</name>
    <dbReference type="NCBI Taxonomy" id="2840862"/>
    <lineage>
        <taxon>Bacteria</taxon>
        <taxon>Bacillati</taxon>
        <taxon>Bacillota</taxon>
        <taxon>Clostridia</taxon>
        <taxon>Candidatus Merdicola</taxon>
    </lineage>
</organism>
<dbReference type="Pfam" id="PF08459">
    <property type="entry name" value="UvrC_RNaseH_dom"/>
    <property type="match status" value="1"/>
</dbReference>
<dbReference type="GO" id="GO:0003677">
    <property type="term" value="F:DNA binding"/>
    <property type="evidence" value="ECO:0007669"/>
    <property type="project" value="InterPro"/>
</dbReference>
<dbReference type="PROSITE" id="PS50165">
    <property type="entry name" value="UVRC"/>
    <property type="match status" value="1"/>
</dbReference>
<dbReference type="InterPro" id="IPR050066">
    <property type="entry name" value="UvrABC_protein_C"/>
</dbReference>
<dbReference type="InterPro" id="IPR036876">
    <property type="entry name" value="UVR_dom_sf"/>
</dbReference>
<sequence length="458" mass="53162">MLDFIKQRFKIRQCRNYLGRTRPCLNYHIKRCDAPCMGYISKEEYAKQIEEIIHLLEGKTGDLIRDLDGQIKEAASKLEFEKAAYLRDKKIAIERISEKQKVSNLSENNIDVIGLARNEYEACIEIFFVRGSKMIRREHYFFENLEEMSEQELISGFIKQYYMNHPDLPNKIMIKEEIEDKDVIEEWLSSQAGRKVIIKVPQKGEKLRFVEMAQMNSSVTLENKYKDKNKVVMELKEVLKLENLPRKIECYDISNLSGTNMVAGMCVMQDGIIKKNLSRRFKIKTVLSQDDPKCMEEVIERRIKHSLEKEDKGFGKLPDVIFVDGGITQIRAAKEATNRCNVNIPIFGMVKNDKHRTRALMDENRKELELSEELMNLITHFQDCVHDTAISYHKKLRDAEVQKSQLDEIKGIGEVKKLELLKKFGSVQKIKEASIEEISSVKGITIGLAEKIKEELSK</sequence>
<dbReference type="SMART" id="SM00278">
    <property type="entry name" value="HhH1"/>
    <property type="match status" value="2"/>
</dbReference>
<name>A0A9D1S9A8_9FIRM</name>
<dbReference type="GO" id="GO:0009380">
    <property type="term" value="C:excinuclease repair complex"/>
    <property type="evidence" value="ECO:0007669"/>
    <property type="project" value="InterPro"/>
</dbReference>
<dbReference type="PANTHER" id="PTHR30562">
    <property type="entry name" value="UVRC/OXIDOREDUCTASE"/>
    <property type="match status" value="1"/>
</dbReference>